<proteinExistence type="predicted"/>
<organism evidence="1 2">
    <name type="scientific">Aegilops tauschii subsp. strangulata</name>
    <name type="common">Goatgrass</name>
    <dbReference type="NCBI Taxonomy" id="200361"/>
    <lineage>
        <taxon>Eukaryota</taxon>
        <taxon>Viridiplantae</taxon>
        <taxon>Streptophyta</taxon>
        <taxon>Embryophyta</taxon>
        <taxon>Tracheophyta</taxon>
        <taxon>Spermatophyta</taxon>
        <taxon>Magnoliopsida</taxon>
        <taxon>Liliopsida</taxon>
        <taxon>Poales</taxon>
        <taxon>Poaceae</taxon>
        <taxon>BOP clade</taxon>
        <taxon>Pooideae</taxon>
        <taxon>Triticodae</taxon>
        <taxon>Triticeae</taxon>
        <taxon>Triticinae</taxon>
        <taxon>Aegilops</taxon>
    </lineage>
</organism>
<protein>
    <submittedName>
        <fullName evidence="1">Uncharacterized protein</fullName>
    </submittedName>
</protein>
<reference evidence="2" key="2">
    <citation type="journal article" date="2017" name="Nat. Plants">
        <title>The Aegilops tauschii genome reveals multiple impacts of transposons.</title>
        <authorList>
            <person name="Zhao G."/>
            <person name="Zou C."/>
            <person name="Li K."/>
            <person name="Wang K."/>
            <person name="Li T."/>
            <person name="Gao L."/>
            <person name="Zhang X."/>
            <person name="Wang H."/>
            <person name="Yang Z."/>
            <person name="Liu X."/>
            <person name="Jiang W."/>
            <person name="Mao L."/>
            <person name="Kong X."/>
            <person name="Jiao Y."/>
            <person name="Jia J."/>
        </authorList>
    </citation>
    <scope>NUCLEOTIDE SEQUENCE [LARGE SCALE GENOMIC DNA]</scope>
    <source>
        <strain evidence="2">cv. AL8/78</strain>
    </source>
</reference>
<reference evidence="1" key="5">
    <citation type="journal article" date="2021" name="G3 (Bethesda)">
        <title>Aegilops tauschii genome assembly Aet v5.0 features greater sequence contiguity and improved annotation.</title>
        <authorList>
            <person name="Wang L."/>
            <person name="Zhu T."/>
            <person name="Rodriguez J.C."/>
            <person name="Deal K.R."/>
            <person name="Dubcovsky J."/>
            <person name="McGuire P.E."/>
            <person name="Lux T."/>
            <person name="Spannagl M."/>
            <person name="Mayer K.F.X."/>
            <person name="Baldrich P."/>
            <person name="Meyers B.C."/>
            <person name="Huo N."/>
            <person name="Gu Y.Q."/>
            <person name="Zhou H."/>
            <person name="Devos K.M."/>
            <person name="Bennetzen J.L."/>
            <person name="Unver T."/>
            <person name="Budak H."/>
            <person name="Gulick P.J."/>
            <person name="Galiba G."/>
            <person name="Kalapos B."/>
            <person name="Nelson D.R."/>
            <person name="Li P."/>
            <person name="You F.M."/>
            <person name="Luo M.C."/>
            <person name="Dvorak J."/>
        </authorList>
    </citation>
    <scope>NUCLEOTIDE SEQUENCE [LARGE SCALE GENOMIC DNA]</scope>
    <source>
        <strain evidence="1">cv. AL8/78</strain>
    </source>
</reference>
<reference evidence="1" key="4">
    <citation type="submission" date="2019-03" db="UniProtKB">
        <authorList>
            <consortium name="EnsemblPlants"/>
        </authorList>
    </citation>
    <scope>IDENTIFICATION</scope>
</reference>
<reference evidence="2" key="1">
    <citation type="journal article" date="2014" name="Science">
        <title>Ancient hybridizations among the ancestral genomes of bread wheat.</title>
        <authorList>
            <consortium name="International Wheat Genome Sequencing Consortium,"/>
            <person name="Marcussen T."/>
            <person name="Sandve S.R."/>
            <person name="Heier L."/>
            <person name="Spannagl M."/>
            <person name="Pfeifer M."/>
            <person name="Jakobsen K.S."/>
            <person name="Wulff B.B."/>
            <person name="Steuernagel B."/>
            <person name="Mayer K.F."/>
            <person name="Olsen O.A."/>
        </authorList>
    </citation>
    <scope>NUCLEOTIDE SEQUENCE [LARGE SCALE GENOMIC DNA]</scope>
    <source>
        <strain evidence="2">cv. AL8/78</strain>
    </source>
</reference>
<accession>A0A452Z862</accession>
<dbReference type="Gramene" id="AET1Gv20669800.12">
    <property type="protein sequence ID" value="AET1Gv20669800.12"/>
    <property type="gene ID" value="AET1Gv20669800"/>
</dbReference>
<keyword evidence="2" id="KW-1185">Reference proteome</keyword>
<evidence type="ECO:0000313" key="2">
    <source>
        <dbReference type="Proteomes" id="UP000015105"/>
    </source>
</evidence>
<reference evidence="1" key="3">
    <citation type="journal article" date="2017" name="Nature">
        <title>Genome sequence of the progenitor of the wheat D genome Aegilops tauschii.</title>
        <authorList>
            <person name="Luo M.C."/>
            <person name="Gu Y.Q."/>
            <person name="Puiu D."/>
            <person name="Wang H."/>
            <person name="Twardziok S.O."/>
            <person name="Deal K.R."/>
            <person name="Huo N."/>
            <person name="Zhu T."/>
            <person name="Wang L."/>
            <person name="Wang Y."/>
            <person name="McGuire P.E."/>
            <person name="Liu S."/>
            <person name="Long H."/>
            <person name="Ramasamy R.K."/>
            <person name="Rodriguez J.C."/>
            <person name="Van S.L."/>
            <person name="Yuan L."/>
            <person name="Wang Z."/>
            <person name="Xia Z."/>
            <person name="Xiao L."/>
            <person name="Anderson O.D."/>
            <person name="Ouyang S."/>
            <person name="Liang Y."/>
            <person name="Zimin A.V."/>
            <person name="Pertea G."/>
            <person name="Qi P."/>
            <person name="Bennetzen J.L."/>
            <person name="Dai X."/>
            <person name="Dawson M.W."/>
            <person name="Muller H.G."/>
            <person name="Kugler K."/>
            <person name="Rivarola-Duarte L."/>
            <person name="Spannagl M."/>
            <person name="Mayer K.F.X."/>
            <person name="Lu F.H."/>
            <person name="Bevan M.W."/>
            <person name="Leroy P."/>
            <person name="Li P."/>
            <person name="You F.M."/>
            <person name="Sun Q."/>
            <person name="Liu Z."/>
            <person name="Lyons E."/>
            <person name="Wicker T."/>
            <person name="Salzberg S.L."/>
            <person name="Devos K.M."/>
            <person name="Dvorak J."/>
        </authorList>
    </citation>
    <scope>NUCLEOTIDE SEQUENCE [LARGE SCALE GENOMIC DNA]</scope>
    <source>
        <strain evidence="1">cv. AL8/78</strain>
    </source>
</reference>
<sequence length="35" mass="3884">MCFRGLWCLTGRVLTGFVSLEGLIIAIASRNQLML</sequence>
<dbReference type="EnsemblPlants" id="AET1Gv20669800.12">
    <property type="protein sequence ID" value="AET1Gv20669800.12"/>
    <property type="gene ID" value="AET1Gv20669800"/>
</dbReference>
<evidence type="ECO:0000313" key="1">
    <source>
        <dbReference type="EnsemblPlants" id="AET1Gv20669800.12"/>
    </source>
</evidence>
<name>A0A452Z862_AEGTS</name>
<dbReference type="AlphaFoldDB" id="A0A452Z862"/>
<dbReference type="Proteomes" id="UP000015105">
    <property type="component" value="Chromosome 1D"/>
</dbReference>